<evidence type="ECO:0000256" key="2">
    <source>
        <dbReference type="ARBA" id="ARBA00023002"/>
    </source>
</evidence>
<dbReference type="Proteomes" id="UP000267019">
    <property type="component" value="Unassembled WGS sequence"/>
</dbReference>
<dbReference type="EMBL" id="RBIJ01000003">
    <property type="protein sequence ID" value="RKQ84639.1"/>
    <property type="molecule type" value="Genomic_DNA"/>
</dbReference>
<evidence type="ECO:0000256" key="1">
    <source>
        <dbReference type="ARBA" id="ARBA00007406"/>
    </source>
</evidence>
<dbReference type="GO" id="GO:0006006">
    <property type="term" value="P:glucose metabolic process"/>
    <property type="evidence" value="ECO:0007669"/>
    <property type="project" value="InterPro"/>
</dbReference>
<gene>
    <name evidence="10" type="ORF">C7438_1128</name>
</gene>
<dbReference type="GO" id="GO:0051287">
    <property type="term" value="F:NAD binding"/>
    <property type="evidence" value="ECO:0007669"/>
    <property type="project" value="InterPro"/>
</dbReference>
<evidence type="ECO:0000256" key="8">
    <source>
        <dbReference type="RuleBase" id="RU361160"/>
    </source>
</evidence>
<dbReference type="Pfam" id="PF02800">
    <property type="entry name" value="Gp_dh_C"/>
    <property type="match status" value="1"/>
</dbReference>
<feature type="binding site" evidence="4">
    <location>
        <position position="233"/>
    </location>
    <ligand>
        <name>D-glyceraldehyde 3-phosphate</name>
        <dbReference type="ChEBI" id="CHEBI:59776"/>
    </ligand>
</feature>
<feature type="site" description="Activates thiol group during catalysis" evidence="6">
    <location>
        <position position="178"/>
    </location>
</feature>
<protein>
    <recommendedName>
        <fullName evidence="8">Glyceraldehyde-3-phosphate dehydrogenase</fullName>
        <ecNumber evidence="8">1.2.1.-</ecNumber>
    </recommendedName>
</protein>
<keyword evidence="2 8" id="KW-0560">Oxidoreductase</keyword>
<dbReference type="InterPro" id="IPR020830">
    <property type="entry name" value="GlycerAld_3-P_DH_AS"/>
</dbReference>
<dbReference type="OrthoDB" id="9803304at2"/>
<dbReference type="FunFam" id="3.30.360.10:FF:000002">
    <property type="entry name" value="Glyceraldehyde-3-phosphate dehydrogenase"/>
    <property type="match status" value="1"/>
</dbReference>
<feature type="domain" description="Glyceraldehyde 3-phosphate dehydrogenase NAD(P) binding" evidence="9">
    <location>
        <begin position="2"/>
        <end position="151"/>
    </location>
</feature>
<dbReference type="InterPro" id="IPR020828">
    <property type="entry name" value="GlycerAld_3-P_DH_NAD(P)-bd"/>
</dbReference>
<evidence type="ECO:0000313" key="10">
    <source>
        <dbReference type="EMBL" id="RKQ84639.1"/>
    </source>
</evidence>
<dbReference type="AlphaFoldDB" id="A0A660KXD9"/>
<evidence type="ECO:0000256" key="5">
    <source>
        <dbReference type="PIRSR" id="PIRSR000149-3"/>
    </source>
</evidence>
<evidence type="ECO:0000256" key="6">
    <source>
        <dbReference type="PIRSR" id="PIRSR000149-4"/>
    </source>
</evidence>
<keyword evidence="5" id="KW-0547">Nucleotide-binding</keyword>
<feature type="binding site" evidence="4">
    <location>
        <position position="181"/>
    </location>
    <ligand>
        <name>D-glyceraldehyde 3-phosphate</name>
        <dbReference type="ChEBI" id="CHEBI:59776"/>
    </ligand>
</feature>
<dbReference type="SMART" id="SM00846">
    <property type="entry name" value="Gp_dh_N"/>
    <property type="match status" value="1"/>
</dbReference>
<evidence type="ECO:0000313" key="11">
    <source>
        <dbReference type="Proteomes" id="UP000267019"/>
    </source>
</evidence>
<name>A0A660KXD9_9BACL</name>
<dbReference type="PRINTS" id="PR00078">
    <property type="entry name" value="G3PDHDRGNASE"/>
</dbReference>
<dbReference type="Gene3D" id="3.40.50.720">
    <property type="entry name" value="NAD(P)-binding Rossmann-like Domain"/>
    <property type="match status" value="1"/>
</dbReference>
<reference evidence="10 11" key="1">
    <citation type="submission" date="2018-10" db="EMBL/GenBank/DDBJ databases">
        <title>Genomic Encyclopedia of Type Strains, Phase IV (KMG-IV): sequencing the most valuable type-strain genomes for metagenomic binning, comparative biology and taxonomic classification.</title>
        <authorList>
            <person name="Goeker M."/>
        </authorList>
    </citation>
    <scope>NUCLEOTIDE SEQUENCE [LARGE SCALE GENOMIC DNA]</scope>
    <source>
        <strain evidence="10 11">DSM 22653</strain>
    </source>
</reference>
<keyword evidence="11" id="KW-1185">Reference proteome</keyword>
<dbReference type="InterPro" id="IPR020831">
    <property type="entry name" value="GlycerAld/Erythrose_P_DH"/>
</dbReference>
<dbReference type="PROSITE" id="PS00071">
    <property type="entry name" value="GAPDH"/>
    <property type="match status" value="1"/>
</dbReference>
<dbReference type="GO" id="GO:0050661">
    <property type="term" value="F:NADP binding"/>
    <property type="evidence" value="ECO:0007669"/>
    <property type="project" value="InterPro"/>
</dbReference>
<keyword evidence="5" id="KW-0520">NAD</keyword>
<dbReference type="NCBIfam" id="TIGR01534">
    <property type="entry name" value="GAPDH-I"/>
    <property type="match status" value="1"/>
</dbReference>
<dbReference type="GO" id="GO:0016620">
    <property type="term" value="F:oxidoreductase activity, acting on the aldehyde or oxo group of donors, NAD or NADP as acceptor"/>
    <property type="evidence" value="ECO:0007669"/>
    <property type="project" value="InterPro"/>
</dbReference>
<dbReference type="Gene3D" id="3.30.360.10">
    <property type="entry name" value="Dihydrodipicolinate Reductase, domain 2"/>
    <property type="match status" value="1"/>
</dbReference>
<evidence type="ECO:0000256" key="3">
    <source>
        <dbReference type="PIRSR" id="PIRSR000149-1"/>
    </source>
</evidence>
<dbReference type="InterPro" id="IPR020829">
    <property type="entry name" value="GlycerAld_3-P_DH_cat"/>
</dbReference>
<dbReference type="FunFam" id="3.40.50.720:FF:000001">
    <property type="entry name" value="Glyceraldehyde-3-phosphate dehydrogenase"/>
    <property type="match status" value="1"/>
</dbReference>
<feature type="binding site" evidence="5">
    <location>
        <position position="315"/>
    </location>
    <ligand>
        <name>NAD(+)</name>
        <dbReference type="ChEBI" id="CHEBI:57540"/>
    </ligand>
</feature>
<feature type="binding site" evidence="4">
    <location>
        <begin position="210"/>
        <end position="211"/>
    </location>
    <ligand>
        <name>D-glyceraldehyde 3-phosphate</name>
        <dbReference type="ChEBI" id="CHEBI:59776"/>
    </ligand>
</feature>
<feature type="binding site" evidence="5">
    <location>
        <position position="119"/>
    </location>
    <ligand>
        <name>NAD(+)</name>
        <dbReference type="ChEBI" id="CHEBI:57540"/>
    </ligand>
</feature>
<organism evidence="10 11">
    <name type="scientific">Brockia lithotrophica</name>
    <dbReference type="NCBI Taxonomy" id="933949"/>
    <lineage>
        <taxon>Bacteria</taxon>
        <taxon>Bacillati</taxon>
        <taxon>Bacillota</taxon>
        <taxon>Bacilli</taxon>
        <taxon>Bacillales</taxon>
        <taxon>Bacillales Family X. Incertae Sedis</taxon>
        <taxon>Brockia</taxon>
    </lineage>
</organism>
<sequence>MVRVAINGMGRIGRLVLRRMLTHTDLDVVAVNASYPPETIAHLVKYDTVHGRFSEEIRVEGDVLHVAGRSIRKLGDRDPERLPWGELGVDIVVEATGAFTDREGAEKHLRAGAKRVVITAPAKGEDATLVIGVNHETYDPEKHRIISNASCTTNGLAPVAKVLHEVFGIEQGIMTTVHAYTSDQRLLDNPHPKDLRRARGAALAMVPTTTGAAKAIGKVIPELDGKLTGIAVRVPVPNVSLIDLFVVLKREVTKEEVNAALRAAAEEGPLRGILGYTEEPLVSSDFNGEERSSIVDGLSTLAFGRTAKVMSWYDNEWGYSARVVDLVSYIAARDAEYARSGGSVSLPEQAGV</sequence>
<feature type="binding site" evidence="4">
    <location>
        <begin position="150"/>
        <end position="152"/>
    </location>
    <ligand>
        <name>D-glyceraldehyde 3-phosphate</name>
        <dbReference type="ChEBI" id="CHEBI:59776"/>
    </ligand>
</feature>
<evidence type="ECO:0000256" key="4">
    <source>
        <dbReference type="PIRSR" id="PIRSR000149-2"/>
    </source>
</evidence>
<dbReference type="PANTHER" id="PTHR43148">
    <property type="entry name" value="GLYCERALDEHYDE-3-PHOSPHATE DEHYDROGENASE 2"/>
    <property type="match status" value="1"/>
</dbReference>
<feature type="binding site" evidence="5">
    <location>
        <position position="77"/>
    </location>
    <ligand>
        <name>NAD(+)</name>
        <dbReference type="ChEBI" id="CHEBI:57540"/>
    </ligand>
</feature>
<dbReference type="InterPro" id="IPR036291">
    <property type="entry name" value="NAD(P)-bd_dom_sf"/>
</dbReference>
<dbReference type="CDD" id="cd05214">
    <property type="entry name" value="GAPDH_I_N"/>
    <property type="match status" value="1"/>
</dbReference>
<dbReference type="InterPro" id="IPR006424">
    <property type="entry name" value="Glyceraldehyde-3-P_DH_1"/>
</dbReference>
<dbReference type="EC" id="1.2.1.-" evidence="8"/>
<evidence type="ECO:0000256" key="7">
    <source>
        <dbReference type="RuleBase" id="RU000397"/>
    </source>
</evidence>
<dbReference type="SUPFAM" id="SSF55347">
    <property type="entry name" value="Glyceraldehyde-3-phosphate dehydrogenase-like, C-terminal domain"/>
    <property type="match status" value="1"/>
</dbReference>
<feature type="binding site" evidence="5">
    <location>
        <begin position="11"/>
        <end position="12"/>
    </location>
    <ligand>
        <name>NAD(+)</name>
        <dbReference type="ChEBI" id="CHEBI:57540"/>
    </ligand>
</feature>
<dbReference type="RefSeq" id="WP_121444391.1">
    <property type="nucleotide sequence ID" value="NZ_RBIJ01000003.1"/>
</dbReference>
<dbReference type="SUPFAM" id="SSF51735">
    <property type="entry name" value="NAD(P)-binding Rossmann-fold domains"/>
    <property type="match status" value="1"/>
</dbReference>
<comment type="caution">
    <text evidence="10">The sequence shown here is derived from an EMBL/GenBank/DDBJ whole genome shotgun (WGS) entry which is preliminary data.</text>
</comment>
<dbReference type="PIRSF" id="PIRSF000149">
    <property type="entry name" value="GAP_DH"/>
    <property type="match status" value="1"/>
</dbReference>
<feature type="active site" description="Nucleophile" evidence="3">
    <location>
        <position position="151"/>
    </location>
</feature>
<proteinExistence type="inferred from homology"/>
<dbReference type="CDD" id="cd18126">
    <property type="entry name" value="GAPDH_I_C"/>
    <property type="match status" value="1"/>
</dbReference>
<comment type="similarity">
    <text evidence="1 7">Belongs to the glyceraldehyde-3-phosphate dehydrogenase family.</text>
</comment>
<evidence type="ECO:0000259" key="9">
    <source>
        <dbReference type="SMART" id="SM00846"/>
    </source>
</evidence>
<accession>A0A660KXD9</accession>
<dbReference type="Pfam" id="PF00044">
    <property type="entry name" value="Gp_dh_N"/>
    <property type="match status" value="1"/>
</dbReference>